<feature type="region of interest" description="Disordered" evidence="1">
    <location>
        <begin position="161"/>
        <end position="186"/>
    </location>
</feature>
<accession>A0AAN7HHH7</accession>
<protein>
    <submittedName>
        <fullName evidence="2">Uncharacterized protein</fullName>
    </submittedName>
</protein>
<evidence type="ECO:0000313" key="2">
    <source>
        <dbReference type="EMBL" id="KAK4240709.1"/>
    </source>
</evidence>
<name>A0AAN7HHH7_9PEZI</name>
<feature type="compositionally biased region" description="Pro residues" evidence="1">
    <location>
        <begin position="1186"/>
        <end position="1195"/>
    </location>
</feature>
<feature type="compositionally biased region" description="Basic and acidic residues" evidence="1">
    <location>
        <begin position="965"/>
        <end position="976"/>
    </location>
</feature>
<feature type="compositionally biased region" description="Basic and acidic residues" evidence="1">
    <location>
        <begin position="851"/>
        <end position="902"/>
    </location>
</feature>
<dbReference type="EMBL" id="MU860035">
    <property type="protein sequence ID" value="KAK4240709.1"/>
    <property type="molecule type" value="Genomic_DNA"/>
</dbReference>
<sequence length="1297" mass="144098">MSSYSDDSTEIGRDRIRIYERVHDRSPLGRAYPSHHGPPPYFIQTVRRDVRDPRPPTGYYPLHPQSGRSDSDDSDAYPKEPPVSQPRSKVWDQLEQLDSGVDQQHGKSLVSTRRSWDPNDGPPTLSDRKGFEPYVPGTAKPSGDLDHVDYEGFKRRRSFNKAPLAEHEEKRTKVQVDSGAYSEPSGTEVPVRRVDLVYDPSQAGKDMSIRLEFDVEEDWEEDLEDFCRLRRLGRFKEAKEYFRSKLEHVSSIPYIRVQYAEMLEACGDYKTLQNLVFRREFAPDPSEETPNDRNRGKLAANDALLELLSQRPNMTYVEAAWRVVHNTLQGLATETTMGSTEIQLLSLCLRVLHYIEMCTHENVVGPVKVYTKCLFDWRKLYHELAGESCVWDFRDLLVAAVSVFGWQEASALFFGTSYFPRALDIIVKDWDRPFYDEASTMGLLDLFTSLILQDSSDSMKAHSLLFLQHARVLAESVQSNDPELMRSRPFVQWLLVRSLVELEPPPEHPHAVHSSDPGGLKVDQGRGVNLPIYVPSRHGRKPDWNTISCRSTLMQRDVIEVANRVADEIGDYSSQATALKLLILHSQDPKTLMGALSRLQLETQRDRDGYLATCLSRYLIATGRDEGTQLLRELEKPGGPGNALYFEQCPNATLKWAWEVIRNLLSSAEGGTGSNNPGDRGPSPFINREIELDGSKLPPYIADFTRAELGVSVSPSMAPLYLEHSIPAGNNVQHAENGAQQGPLRDRVVRRAIKPEVNPGQANPWNPNAFDTGMYSSPAAGYPPGPPPPAFYPAGTVQMPPQDPWPFYSREQPDPLLHGISPSLEVSGWPPTWFEDAKRYAGAQAISQHPHNSEEGRPKKQGQESKSNERHGHQGGRDDRAGQKGGYEKEEKEASQDQKKANDNQNRPDQGQGKPGTGQKAPSDDQQRNKASDIQGKRAKILEQLKSLDDLYDNPDTEQAQAGSADEKPHISLEDGVTKLNFPSNILDGHGMTVLLTDRENPHKLKAYLVEKGGIFETIASARMHRRGDGPASNDTKSEYNIRTNSVSFDAASSSNESAVRRRASKGKGKMKGKGQAPSIPRGGGGENKTEGNAGAQKPARDKSEEPATNDPEGPSVSFSIETGKTEQPEPMMSGAADSGEQANRRSSGYSTKTDGPDSGGKTLGEETKGKENGADAGIETNDDIPPLPPTPPPTGQVEPPGLRDGRTISYGDNAIVIEALRRRHRGRRGIRVPSGRYYVIRTDTREVRDSRLSTNIDAQPEQPDQIITANRSQPAHPPPTTERGEPEEIETWSVTE</sequence>
<feature type="compositionally biased region" description="Polar residues" evidence="1">
    <location>
        <begin position="1141"/>
        <end position="1154"/>
    </location>
</feature>
<reference evidence="2" key="1">
    <citation type="journal article" date="2023" name="Mol. Phylogenet. Evol.">
        <title>Genome-scale phylogeny and comparative genomics of the fungal order Sordariales.</title>
        <authorList>
            <person name="Hensen N."/>
            <person name="Bonometti L."/>
            <person name="Westerberg I."/>
            <person name="Brannstrom I.O."/>
            <person name="Guillou S."/>
            <person name="Cros-Aarteil S."/>
            <person name="Calhoun S."/>
            <person name="Haridas S."/>
            <person name="Kuo A."/>
            <person name="Mondo S."/>
            <person name="Pangilinan J."/>
            <person name="Riley R."/>
            <person name="LaButti K."/>
            <person name="Andreopoulos B."/>
            <person name="Lipzen A."/>
            <person name="Chen C."/>
            <person name="Yan M."/>
            <person name="Daum C."/>
            <person name="Ng V."/>
            <person name="Clum A."/>
            <person name="Steindorff A."/>
            <person name="Ohm R.A."/>
            <person name="Martin F."/>
            <person name="Silar P."/>
            <person name="Natvig D.O."/>
            <person name="Lalanne C."/>
            <person name="Gautier V."/>
            <person name="Ament-Velasquez S.L."/>
            <person name="Kruys A."/>
            <person name="Hutchinson M.I."/>
            <person name="Powell A.J."/>
            <person name="Barry K."/>
            <person name="Miller A.N."/>
            <person name="Grigoriev I.V."/>
            <person name="Debuchy R."/>
            <person name="Gladieux P."/>
            <person name="Hiltunen Thoren M."/>
            <person name="Johannesson H."/>
        </authorList>
    </citation>
    <scope>NUCLEOTIDE SEQUENCE</scope>
    <source>
        <strain evidence="2">CBS 532.94</strain>
    </source>
</reference>
<feature type="region of interest" description="Disordered" evidence="1">
    <location>
        <begin position="846"/>
        <end position="976"/>
    </location>
</feature>
<feature type="region of interest" description="Disordered" evidence="1">
    <location>
        <begin position="1047"/>
        <end position="1213"/>
    </location>
</feature>
<feature type="region of interest" description="Disordered" evidence="1">
    <location>
        <begin position="668"/>
        <end position="687"/>
    </location>
</feature>
<feature type="compositionally biased region" description="Pro residues" evidence="1">
    <location>
        <begin position="781"/>
        <end position="791"/>
    </location>
</feature>
<keyword evidence="3" id="KW-1185">Reference proteome</keyword>
<feature type="compositionally biased region" description="Basic and acidic residues" evidence="1">
    <location>
        <begin position="164"/>
        <end position="174"/>
    </location>
</feature>
<feature type="compositionally biased region" description="Polar residues" evidence="1">
    <location>
        <begin position="1047"/>
        <end position="1058"/>
    </location>
</feature>
<feature type="region of interest" description="Disordered" evidence="1">
    <location>
        <begin position="776"/>
        <end position="813"/>
    </location>
</feature>
<feature type="compositionally biased region" description="Basic and acidic residues" evidence="1">
    <location>
        <begin position="922"/>
        <end position="931"/>
    </location>
</feature>
<reference evidence="2" key="2">
    <citation type="submission" date="2023-05" db="EMBL/GenBank/DDBJ databases">
        <authorList>
            <consortium name="Lawrence Berkeley National Laboratory"/>
            <person name="Steindorff A."/>
            <person name="Hensen N."/>
            <person name="Bonometti L."/>
            <person name="Westerberg I."/>
            <person name="Brannstrom I.O."/>
            <person name="Guillou S."/>
            <person name="Cros-Aarteil S."/>
            <person name="Calhoun S."/>
            <person name="Haridas S."/>
            <person name="Kuo A."/>
            <person name="Mondo S."/>
            <person name="Pangilinan J."/>
            <person name="Riley R."/>
            <person name="Labutti K."/>
            <person name="Andreopoulos B."/>
            <person name="Lipzen A."/>
            <person name="Chen C."/>
            <person name="Yanf M."/>
            <person name="Daum C."/>
            <person name="Ng V."/>
            <person name="Clum A."/>
            <person name="Ohm R."/>
            <person name="Martin F."/>
            <person name="Silar P."/>
            <person name="Natvig D."/>
            <person name="Lalanne C."/>
            <person name="Gautier V."/>
            <person name="Ament-Velasquez S.L."/>
            <person name="Kruys A."/>
            <person name="Hutchinson M.I."/>
            <person name="Powell A.J."/>
            <person name="Barry K."/>
            <person name="Miller A.N."/>
            <person name="Grigoriev I.V."/>
            <person name="Debuchy R."/>
            <person name="Gladieux P."/>
            <person name="Thoren M.H."/>
            <person name="Johannesson H."/>
        </authorList>
    </citation>
    <scope>NUCLEOTIDE SEQUENCE</scope>
    <source>
        <strain evidence="2">CBS 532.94</strain>
    </source>
</reference>
<comment type="caution">
    <text evidence="2">The sequence shown here is derived from an EMBL/GenBank/DDBJ whole genome shotgun (WGS) entry which is preliminary data.</text>
</comment>
<gene>
    <name evidence="2" type="ORF">C8A03DRAFT_31199</name>
</gene>
<evidence type="ECO:0000256" key="1">
    <source>
        <dbReference type="SAM" id="MobiDB-lite"/>
    </source>
</evidence>
<feature type="region of interest" description="Disordered" evidence="1">
    <location>
        <begin position="1251"/>
        <end position="1297"/>
    </location>
</feature>
<feature type="compositionally biased region" description="Basic and acidic residues" evidence="1">
    <location>
        <begin position="940"/>
        <end position="949"/>
    </location>
</feature>
<dbReference type="Proteomes" id="UP001303760">
    <property type="component" value="Unassembled WGS sequence"/>
</dbReference>
<proteinExistence type="predicted"/>
<evidence type="ECO:0000313" key="3">
    <source>
        <dbReference type="Proteomes" id="UP001303760"/>
    </source>
</evidence>
<feature type="region of interest" description="Disordered" evidence="1">
    <location>
        <begin position="22"/>
        <end position="148"/>
    </location>
</feature>
<feature type="compositionally biased region" description="Basic and acidic residues" evidence="1">
    <location>
        <begin position="1164"/>
        <end position="1174"/>
    </location>
</feature>
<organism evidence="2 3">
    <name type="scientific">Achaetomium macrosporum</name>
    <dbReference type="NCBI Taxonomy" id="79813"/>
    <lineage>
        <taxon>Eukaryota</taxon>
        <taxon>Fungi</taxon>
        <taxon>Dikarya</taxon>
        <taxon>Ascomycota</taxon>
        <taxon>Pezizomycotina</taxon>
        <taxon>Sordariomycetes</taxon>
        <taxon>Sordariomycetidae</taxon>
        <taxon>Sordariales</taxon>
        <taxon>Chaetomiaceae</taxon>
        <taxon>Achaetomium</taxon>
    </lineage>
</organism>
<feature type="compositionally biased region" description="Basic residues" evidence="1">
    <location>
        <begin position="1061"/>
        <end position="1073"/>
    </location>
</feature>